<comment type="caution">
    <text evidence="1">The sequence shown here is derived from an EMBL/GenBank/DDBJ whole genome shotgun (WGS) entry which is preliminary data.</text>
</comment>
<dbReference type="AlphaFoldDB" id="A0A561SA34"/>
<accession>A0A561SA34</accession>
<organism evidence="1 2">
    <name type="scientific">Kitasatospora viridis</name>
    <dbReference type="NCBI Taxonomy" id="281105"/>
    <lineage>
        <taxon>Bacteria</taxon>
        <taxon>Bacillati</taxon>
        <taxon>Actinomycetota</taxon>
        <taxon>Actinomycetes</taxon>
        <taxon>Kitasatosporales</taxon>
        <taxon>Streptomycetaceae</taxon>
        <taxon>Kitasatospora</taxon>
    </lineage>
</organism>
<reference evidence="1 2" key="1">
    <citation type="submission" date="2019-06" db="EMBL/GenBank/DDBJ databases">
        <title>Sequencing the genomes of 1000 actinobacteria strains.</title>
        <authorList>
            <person name="Klenk H.-P."/>
        </authorList>
    </citation>
    <scope>NUCLEOTIDE SEQUENCE [LARGE SCALE GENOMIC DNA]</scope>
    <source>
        <strain evidence="1 2">DSM 44826</strain>
    </source>
</reference>
<gene>
    <name evidence="1" type="ORF">FHX73_1835</name>
</gene>
<dbReference type="Proteomes" id="UP000317940">
    <property type="component" value="Unassembled WGS sequence"/>
</dbReference>
<dbReference type="Pfam" id="PF23968">
    <property type="entry name" value="Phage_cement_3"/>
    <property type="match status" value="1"/>
</dbReference>
<protein>
    <submittedName>
        <fullName evidence="1">Uncharacterized protein</fullName>
    </submittedName>
</protein>
<name>A0A561SA34_9ACTN</name>
<proteinExistence type="predicted"/>
<dbReference type="InterPro" id="IPR057111">
    <property type="entry name" value="Phage_cement"/>
</dbReference>
<dbReference type="OrthoDB" id="9801356at2"/>
<keyword evidence="2" id="KW-1185">Reference proteome</keyword>
<sequence length="167" mass="17836">MIRTRLATAHLKRTFRQLYGFTQSTPKTMFLDPAWDRSVPIWPGMVAMKTVGEQATLINATGAPYGFIGHYIGGDGIDELLEVGLNAMAVWVLAPDAEFEVLSPAFDDSLGTWTEVGDGTEKLIYAQTTGATRGKLVPAGTAGASALPIARLLKVNSPSKITIGGLR</sequence>
<evidence type="ECO:0000313" key="2">
    <source>
        <dbReference type="Proteomes" id="UP000317940"/>
    </source>
</evidence>
<evidence type="ECO:0000313" key="1">
    <source>
        <dbReference type="EMBL" id="TWF71664.1"/>
    </source>
</evidence>
<dbReference type="EMBL" id="VIWT01000008">
    <property type="protein sequence ID" value="TWF71664.1"/>
    <property type="molecule type" value="Genomic_DNA"/>
</dbReference>
<dbReference type="RefSeq" id="WP_145911466.1">
    <property type="nucleotide sequence ID" value="NZ_BAAAMZ010000022.1"/>
</dbReference>